<keyword evidence="2" id="KW-1185">Reference proteome</keyword>
<dbReference type="Proteomes" id="UP000789901">
    <property type="component" value="Unassembled WGS sequence"/>
</dbReference>
<dbReference type="EMBL" id="CAJVQB010016181">
    <property type="protein sequence ID" value="CAG8778729.1"/>
    <property type="molecule type" value="Genomic_DNA"/>
</dbReference>
<reference evidence="1 2" key="1">
    <citation type="submission" date="2021-06" db="EMBL/GenBank/DDBJ databases">
        <authorList>
            <person name="Kallberg Y."/>
            <person name="Tangrot J."/>
            <person name="Rosling A."/>
        </authorList>
    </citation>
    <scope>NUCLEOTIDE SEQUENCE [LARGE SCALE GENOMIC DNA]</scope>
    <source>
        <strain evidence="1 2">120-4 pot B 10/14</strain>
    </source>
</reference>
<organism evidence="1 2">
    <name type="scientific">Gigaspora margarita</name>
    <dbReference type="NCBI Taxonomy" id="4874"/>
    <lineage>
        <taxon>Eukaryota</taxon>
        <taxon>Fungi</taxon>
        <taxon>Fungi incertae sedis</taxon>
        <taxon>Mucoromycota</taxon>
        <taxon>Glomeromycotina</taxon>
        <taxon>Glomeromycetes</taxon>
        <taxon>Diversisporales</taxon>
        <taxon>Gigasporaceae</taxon>
        <taxon>Gigaspora</taxon>
    </lineage>
</organism>
<comment type="caution">
    <text evidence="1">The sequence shown here is derived from an EMBL/GenBank/DDBJ whole genome shotgun (WGS) entry which is preliminary data.</text>
</comment>
<feature type="non-terminal residue" evidence="1">
    <location>
        <position position="1"/>
    </location>
</feature>
<protein>
    <submittedName>
        <fullName evidence="1">16594_t:CDS:1</fullName>
    </submittedName>
</protein>
<sequence length="59" mass="6470">LEGGGLLGLPNIVFVVGDVLSSSESSKVGIYENRWDGCFFGCCKEKLVYFKNSDFMKSV</sequence>
<name>A0ABN7VJJ7_GIGMA</name>
<gene>
    <name evidence="1" type="ORF">GMARGA_LOCUS19416</name>
</gene>
<evidence type="ECO:0000313" key="2">
    <source>
        <dbReference type="Proteomes" id="UP000789901"/>
    </source>
</evidence>
<proteinExistence type="predicted"/>
<evidence type="ECO:0000313" key="1">
    <source>
        <dbReference type="EMBL" id="CAG8778729.1"/>
    </source>
</evidence>
<accession>A0ABN7VJJ7</accession>